<accession>A0A0W0UID9</accession>
<organism evidence="2 4">
    <name type="scientific">Legionella jamestowniensis</name>
    <dbReference type="NCBI Taxonomy" id="455"/>
    <lineage>
        <taxon>Bacteria</taxon>
        <taxon>Pseudomonadati</taxon>
        <taxon>Pseudomonadota</taxon>
        <taxon>Gammaproteobacteria</taxon>
        <taxon>Legionellales</taxon>
        <taxon>Legionellaceae</taxon>
        <taxon>Legionella</taxon>
    </lineage>
</organism>
<protein>
    <submittedName>
        <fullName evidence="2">Uncharacterized protein</fullName>
    </submittedName>
</protein>
<name>A0A0W0UID9_9GAMM</name>
<evidence type="ECO:0000313" key="2">
    <source>
        <dbReference type="EMBL" id="KTD07635.1"/>
    </source>
</evidence>
<dbReference type="STRING" id="455.Ljam_1830"/>
<dbReference type="EMBL" id="LNYG01000013">
    <property type="protein sequence ID" value="KTD07635.1"/>
    <property type="molecule type" value="Genomic_DNA"/>
</dbReference>
<feature type="compositionally biased region" description="Basic and acidic residues" evidence="1">
    <location>
        <begin position="14"/>
        <end position="27"/>
    </location>
</feature>
<feature type="region of interest" description="Disordered" evidence="1">
    <location>
        <begin position="14"/>
        <end position="47"/>
    </location>
</feature>
<evidence type="ECO:0000313" key="5">
    <source>
        <dbReference type="Proteomes" id="UP000093336"/>
    </source>
</evidence>
<evidence type="ECO:0000313" key="3">
    <source>
        <dbReference type="EMBL" id="OCH99379.1"/>
    </source>
</evidence>
<sequence length="483" mass="56901">MPTQLQELYEDELTIKETESGQIPHDDDTGEQPGKKAKIGQNKVEEQNDPSVMLPTEVWAQILSYVHYDHNQNRPFFFKPSYARVNKLFNAFADYWSNREEKSYRLMTYCLVGKKATENLIKELNCSPDTQYKNSFYYIFSAVFQLFKQNNFDQIEERLLAFKDYDVEDEEFIEEVNRPLSLGEIPQFIFQMDAKEEELLAKLTNDKRCYPALLAMAYIQKNKSLEQIEQLASVYAEVGLLRGGLFILEFCFRLSIHRDVKPTDFDLVKNNVLQRVLDYSLSWPKVGGYLKYYLMEHYQFDYDHKFILQSIHNCQNNTPAIKLLLNDVRHYKAPEVMLRMIQVGYIFNRNYYSSGYPRNLRDNLILLKHFFEKYVRNFSFDKDEKDLMIGLYNTLDRNHHATILKQLCEIVKTVQNYMDGNAAPTSLSFLTRAEETENQVEPIDDLAEFFDAPTEVEDNQKEFYQQFAELCQQVESKLTSATI</sequence>
<gene>
    <name evidence="3" type="ORF">A8135_06750</name>
    <name evidence="2" type="ORF">Ljam_1830</name>
</gene>
<dbReference type="AlphaFoldDB" id="A0A0W0UID9"/>
<dbReference type="EMBL" id="LYOZ01000001">
    <property type="protein sequence ID" value="OCH99379.1"/>
    <property type="molecule type" value="Genomic_DNA"/>
</dbReference>
<reference evidence="3 5" key="2">
    <citation type="submission" date="2016-05" db="EMBL/GenBank/DDBJ databases">
        <authorList>
            <person name="Prochazka B."/>
            <person name="Indra A."/>
            <person name="Hasenberger P."/>
            <person name="Blaschitz M."/>
            <person name="Wagner L."/>
            <person name="Wewalka G."/>
            <person name="Sorschag S."/>
            <person name="Schmid D."/>
            <person name="Ruppitsch W."/>
        </authorList>
    </citation>
    <scope>NUCLEOTIDE SEQUENCE [LARGE SCALE GENOMIC DNA]</scope>
    <source>
        <strain evidence="3 5">974010_12</strain>
    </source>
</reference>
<comment type="caution">
    <text evidence="2">The sequence shown here is derived from an EMBL/GenBank/DDBJ whole genome shotgun (WGS) entry which is preliminary data.</text>
</comment>
<reference evidence="2 4" key="1">
    <citation type="submission" date="2015-11" db="EMBL/GenBank/DDBJ databases">
        <title>Genomic analysis of 38 Legionella species identifies large and diverse effector repertoires.</title>
        <authorList>
            <person name="Burstein D."/>
            <person name="Amaro F."/>
            <person name="Zusman T."/>
            <person name="Lifshitz Z."/>
            <person name="Cohen O."/>
            <person name="Gilbert J.A."/>
            <person name="Pupko T."/>
            <person name="Shuman H.A."/>
            <person name="Segal G."/>
        </authorList>
    </citation>
    <scope>NUCLEOTIDE SEQUENCE [LARGE SCALE GENOMIC DNA]</scope>
    <source>
        <strain evidence="2 4">JA-26-G1-E2</strain>
    </source>
</reference>
<keyword evidence="5" id="KW-1185">Reference proteome</keyword>
<dbReference type="OrthoDB" id="5654674at2"/>
<evidence type="ECO:0000256" key="1">
    <source>
        <dbReference type="SAM" id="MobiDB-lite"/>
    </source>
</evidence>
<dbReference type="Proteomes" id="UP000093336">
    <property type="component" value="Unassembled WGS sequence"/>
</dbReference>
<evidence type="ECO:0000313" key="4">
    <source>
        <dbReference type="Proteomes" id="UP000054715"/>
    </source>
</evidence>
<proteinExistence type="predicted"/>
<dbReference type="RefSeq" id="WP_058449738.1">
    <property type="nucleotide sequence ID" value="NZ_CAAAJF010000002.1"/>
</dbReference>
<dbReference type="Proteomes" id="UP000054715">
    <property type="component" value="Unassembled WGS sequence"/>
</dbReference>
<dbReference type="PATRIC" id="fig|455.5.peg.1928"/>